<feature type="transmembrane region" description="Helical" evidence="9">
    <location>
        <begin position="209"/>
        <end position="229"/>
    </location>
</feature>
<dbReference type="NCBIfam" id="TIGR00912">
    <property type="entry name" value="2A0309"/>
    <property type="match status" value="1"/>
</dbReference>
<keyword evidence="7 9" id="KW-0472">Membrane</keyword>
<feature type="transmembrane region" description="Helical" evidence="9">
    <location>
        <begin position="241"/>
        <end position="264"/>
    </location>
</feature>
<feature type="transmembrane region" description="Helical" evidence="9">
    <location>
        <begin position="293"/>
        <end position="318"/>
    </location>
</feature>
<protein>
    <submittedName>
        <fullName evidence="10">Uncharacterized protein</fullName>
    </submittedName>
</protein>
<evidence type="ECO:0000313" key="11">
    <source>
        <dbReference type="Proteomes" id="UP000215459"/>
    </source>
</evidence>
<organism evidence="10 11">
    <name type="scientific">Paludifilum halophilum</name>
    <dbReference type="NCBI Taxonomy" id="1642702"/>
    <lineage>
        <taxon>Bacteria</taxon>
        <taxon>Bacillati</taxon>
        <taxon>Bacillota</taxon>
        <taxon>Bacilli</taxon>
        <taxon>Bacillales</taxon>
        <taxon>Thermoactinomycetaceae</taxon>
        <taxon>Paludifilum</taxon>
    </lineage>
</organism>
<dbReference type="Pfam" id="PF03845">
    <property type="entry name" value="Spore_permease"/>
    <property type="match status" value="1"/>
</dbReference>
<evidence type="ECO:0000256" key="4">
    <source>
        <dbReference type="ARBA" id="ARBA00022544"/>
    </source>
</evidence>
<evidence type="ECO:0000313" key="10">
    <source>
        <dbReference type="EMBL" id="OYD06417.1"/>
    </source>
</evidence>
<dbReference type="PANTHER" id="PTHR34975:SF2">
    <property type="entry name" value="SPORE GERMINATION PROTEIN A2"/>
    <property type="match status" value="1"/>
</dbReference>
<feature type="region of interest" description="Disordered" evidence="8">
    <location>
        <begin position="388"/>
        <end position="409"/>
    </location>
</feature>
<dbReference type="Gene3D" id="1.20.1740.10">
    <property type="entry name" value="Amino acid/polyamine transporter I"/>
    <property type="match status" value="1"/>
</dbReference>
<feature type="transmembrane region" description="Helical" evidence="9">
    <location>
        <begin position="358"/>
        <end position="380"/>
    </location>
</feature>
<feature type="transmembrane region" description="Helical" evidence="9">
    <location>
        <begin position="54"/>
        <end position="72"/>
    </location>
</feature>
<dbReference type="RefSeq" id="WP_094265640.1">
    <property type="nucleotide sequence ID" value="NZ_NOWF01000012.1"/>
</dbReference>
<dbReference type="PANTHER" id="PTHR34975">
    <property type="entry name" value="SPORE GERMINATION PROTEIN A2"/>
    <property type="match status" value="1"/>
</dbReference>
<dbReference type="OrthoDB" id="2716906at2"/>
<dbReference type="AlphaFoldDB" id="A0A235B3D7"/>
<feature type="transmembrane region" description="Helical" evidence="9">
    <location>
        <begin position="21"/>
        <end position="42"/>
    </location>
</feature>
<keyword evidence="3" id="KW-0813">Transport</keyword>
<evidence type="ECO:0000256" key="9">
    <source>
        <dbReference type="SAM" id="Phobius"/>
    </source>
</evidence>
<accession>A0A235B3D7</accession>
<reference evidence="10 11" key="1">
    <citation type="submission" date="2017-07" db="EMBL/GenBank/DDBJ databases">
        <title>The genome sequence of Paludifilum halophilum highlights mechanisms for microbial adaptation to high salt environemnts.</title>
        <authorList>
            <person name="Belbahri L."/>
        </authorList>
    </citation>
    <scope>NUCLEOTIDE SEQUENCE [LARGE SCALE GENOMIC DNA]</scope>
    <source>
        <strain evidence="10 11">DSM 102817</strain>
    </source>
</reference>
<feature type="transmembrane region" description="Helical" evidence="9">
    <location>
        <begin position="330"/>
        <end position="346"/>
    </location>
</feature>
<dbReference type="InterPro" id="IPR004761">
    <property type="entry name" value="Spore_GerAB"/>
</dbReference>
<feature type="transmembrane region" description="Helical" evidence="9">
    <location>
        <begin position="169"/>
        <end position="189"/>
    </location>
</feature>
<keyword evidence="6 9" id="KW-1133">Transmembrane helix</keyword>
<comment type="subcellular location">
    <subcellularLocation>
        <location evidence="1">Membrane</location>
        <topology evidence="1">Multi-pass membrane protein</topology>
    </subcellularLocation>
</comment>
<keyword evidence="4" id="KW-0309">Germination</keyword>
<feature type="transmembrane region" description="Helical" evidence="9">
    <location>
        <begin position="138"/>
        <end position="157"/>
    </location>
</feature>
<comment type="similarity">
    <text evidence="2">Belongs to the amino acid-polyamine-organocation (APC) superfamily. Spore germination protein (SGP) (TC 2.A.3.9) family.</text>
</comment>
<dbReference type="Proteomes" id="UP000215459">
    <property type="component" value="Unassembled WGS sequence"/>
</dbReference>
<proteinExistence type="inferred from homology"/>
<gene>
    <name evidence="10" type="ORF">CHM34_16105</name>
</gene>
<sequence length="409" mass="46297">MRTRDQNGNPSEKRDQNDQPISTYQSHALLVNTLIGVGILSFQRGLAEEVGFDSLWVILIGGGLVWIEVWFLTRMMEKFPRQTFVEVLCRLLGSKRIPWLGRVLSLPFLLLISVYWVVGIGSVSRTFGENVITAVLPRTPIEVTMLLMIATVAVVASNRIQTIARFNEFLLPILYLPIPLLLAALIQWGEWENILPLFQTGWKEIMRGAFTAFFSYSGFSVLFIYMAYYQQPFRAIRSHSTAIGFVTLSYWTVMISSLFVFGGYELPDLVWPTLALIKAAEIPGMFLERLESAILSIWVVVVFTTMVSLFAAWVDLVVSVLRLDEHWRKWVAWGTVPVLYLVASWPGNLDQVFTLNDWLGKFEMASVLLILLILWLLGWIRGNRGRNRTAGTKNKDGKNGGKSHAPTSS</sequence>
<evidence type="ECO:0000256" key="8">
    <source>
        <dbReference type="SAM" id="MobiDB-lite"/>
    </source>
</evidence>
<evidence type="ECO:0000256" key="1">
    <source>
        <dbReference type="ARBA" id="ARBA00004141"/>
    </source>
</evidence>
<keyword evidence="11" id="KW-1185">Reference proteome</keyword>
<keyword evidence="5 9" id="KW-0812">Transmembrane</keyword>
<dbReference type="GO" id="GO:0009847">
    <property type="term" value="P:spore germination"/>
    <property type="evidence" value="ECO:0007669"/>
    <property type="project" value="InterPro"/>
</dbReference>
<dbReference type="EMBL" id="NOWF01000012">
    <property type="protein sequence ID" value="OYD06417.1"/>
    <property type="molecule type" value="Genomic_DNA"/>
</dbReference>
<comment type="caution">
    <text evidence="10">The sequence shown here is derived from an EMBL/GenBank/DDBJ whole genome shotgun (WGS) entry which is preliminary data.</text>
</comment>
<evidence type="ECO:0000256" key="7">
    <source>
        <dbReference type="ARBA" id="ARBA00023136"/>
    </source>
</evidence>
<evidence type="ECO:0000256" key="5">
    <source>
        <dbReference type="ARBA" id="ARBA00022692"/>
    </source>
</evidence>
<evidence type="ECO:0000256" key="3">
    <source>
        <dbReference type="ARBA" id="ARBA00022448"/>
    </source>
</evidence>
<dbReference type="GO" id="GO:0016020">
    <property type="term" value="C:membrane"/>
    <property type="evidence" value="ECO:0007669"/>
    <property type="project" value="UniProtKB-SubCell"/>
</dbReference>
<name>A0A235B3D7_9BACL</name>
<feature type="transmembrane region" description="Helical" evidence="9">
    <location>
        <begin position="99"/>
        <end position="118"/>
    </location>
</feature>
<evidence type="ECO:0000256" key="2">
    <source>
        <dbReference type="ARBA" id="ARBA00007998"/>
    </source>
</evidence>
<evidence type="ECO:0000256" key="6">
    <source>
        <dbReference type="ARBA" id="ARBA00022989"/>
    </source>
</evidence>